<proteinExistence type="predicted"/>
<protein>
    <recommendedName>
        <fullName evidence="8">PTS EIIB type-3 domain-containing protein</fullName>
    </recommendedName>
</protein>
<dbReference type="PATRIC" id="fig|883114.3.peg.1324"/>
<dbReference type="Pfam" id="PF02302">
    <property type="entry name" value="PTS_IIB"/>
    <property type="match status" value="1"/>
</dbReference>
<dbReference type="GO" id="GO:0016301">
    <property type="term" value="F:kinase activity"/>
    <property type="evidence" value="ECO:0007669"/>
    <property type="project" value="UniProtKB-KW"/>
</dbReference>
<dbReference type="eggNOG" id="COG1440">
    <property type="taxonomic scope" value="Bacteria"/>
</dbReference>
<organism evidence="9 10">
    <name type="scientific">Helcococcus kunzii ATCC 51366</name>
    <dbReference type="NCBI Taxonomy" id="883114"/>
    <lineage>
        <taxon>Bacteria</taxon>
        <taxon>Bacillati</taxon>
        <taxon>Bacillota</taxon>
        <taxon>Tissierellia</taxon>
        <taxon>Tissierellales</taxon>
        <taxon>Peptoniphilaceae</taxon>
        <taxon>Helcococcus</taxon>
    </lineage>
</organism>
<dbReference type="NCBIfam" id="NF007155">
    <property type="entry name" value="PRK09590.1"/>
    <property type="match status" value="1"/>
</dbReference>
<sequence length="104" mass="11601">MKEVLLLCNAGMSSSMIAKKITELLQKKGEDINVTSTTAMANESLFDEKHYDLLLISPQVRMLFNDIKKIADQNNSNIAQVTFDAYAPTPIALEKLSKIILENI</sequence>
<evidence type="ECO:0000313" key="9">
    <source>
        <dbReference type="EMBL" id="EHR33289.1"/>
    </source>
</evidence>
<keyword evidence="6" id="KW-0418">Kinase</keyword>
<keyword evidence="1" id="KW-0813">Transport</keyword>
<gene>
    <name evidence="9" type="ORF">HMPREF9709_01333</name>
</gene>
<dbReference type="OrthoDB" id="9808134at2"/>
<evidence type="ECO:0000256" key="1">
    <source>
        <dbReference type="ARBA" id="ARBA00022448"/>
    </source>
</evidence>
<dbReference type="InterPro" id="IPR013012">
    <property type="entry name" value="PTS_EIIB_3"/>
</dbReference>
<dbReference type="InterPro" id="IPR036095">
    <property type="entry name" value="PTS_EIIB-like_sf"/>
</dbReference>
<dbReference type="Gene3D" id="3.40.50.2300">
    <property type="match status" value="1"/>
</dbReference>
<evidence type="ECO:0000256" key="3">
    <source>
        <dbReference type="ARBA" id="ARBA00022597"/>
    </source>
</evidence>
<dbReference type="EMBL" id="AGEI01000024">
    <property type="protein sequence ID" value="EHR33289.1"/>
    <property type="molecule type" value="Genomic_DNA"/>
</dbReference>
<name>H3NPR1_9FIRM</name>
<dbReference type="PANTHER" id="PTHR34581">
    <property type="entry name" value="PTS SYSTEM N,N'-DIACETYLCHITOBIOSE-SPECIFIC EIIB COMPONENT"/>
    <property type="match status" value="1"/>
</dbReference>
<evidence type="ECO:0000256" key="5">
    <source>
        <dbReference type="ARBA" id="ARBA00022683"/>
    </source>
</evidence>
<dbReference type="InterPro" id="IPR051819">
    <property type="entry name" value="PTS_sugar-specific_EIIB"/>
</dbReference>
<keyword evidence="5" id="KW-0598">Phosphotransferase system</keyword>
<dbReference type="HOGENOM" id="CLU_147323_3_0_9"/>
<evidence type="ECO:0000256" key="7">
    <source>
        <dbReference type="PROSITE-ProRule" id="PRU00423"/>
    </source>
</evidence>
<comment type="caution">
    <text evidence="9">The sequence shown here is derived from an EMBL/GenBank/DDBJ whole genome shotgun (WGS) entry which is preliminary data.</text>
</comment>
<dbReference type="InterPro" id="IPR003501">
    <property type="entry name" value="PTS_EIIB_2/3"/>
</dbReference>
<dbReference type="PANTHER" id="PTHR34581:SF2">
    <property type="entry name" value="PTS SYSTEM N,N'-DIACETYLCHITOBIOSE-SPECIFIC EIIB COMPONENT"/>
    <property type="match status" value="1"/>
</dbReference>
<evidence type="ECO:0000256" key="2">
    <source>
        <dbReference type="ARBA" id="ARBA00022553"/>
    </source>
</evidence>
<dbReference type="PROSITE" id="PS51100">
    <property type="entry name" value="PTS_EIIB_TYPE_3"/>
    <property type="match status" value="1"/>
</dbReference>
<keyword evidence="3" id="KW-0762">Sugar transport</keyword>
<dbReference type="GeneID" id="96999300"/>
<feature type="modified residue" description="Phosphocysteine; by EIIA" evidence="7">
    <location>
        <position position="8"/>
    </location>
</feature>
<reference evidence="9 10" key="1">
    <citation type="submission" date="2012-01" db="EMBL/GenBank/DDBJ databases">
        <title>The Genome Sequence of Helcococcus kunzii ATCC 51366.</title>
        <authorList>
            <consortium name="The Broad Institute Genome Sequencing Platform"/>
            <person name="Earl A."/>
            <person name="Ward D."/>
            <person name="Feldgarden M."/>
            <person name="Gevers D."/>
            <person name="Huys G."/>
            <person name="Young S.K."/>
            <person name="Zeng Q."/>
            <person name="Gargeya S."/>
            <person name="Fitzgerald M."/>
            <person name="Haas B."/>
            <person name="Abouelleil A."/>
            <person name="Alvarado L."/>
            <person name="Arachchi H.M."/>
            <person name="Berlin A."/>
            <person name="Chapman S.B."/>
            <person name="Gearin G."/>
            <person name="Goldberg J."/>
            <person name="Griggs A."/>
            <person name="Gujja S."/>
            <person name="Hansen M."/>
            <person name="Heiman D."/>
            <person name="Howarth C."/>
            <person name="Larimer J."/>
            <person name="Lui A."/>
            <person name="MacDonald P.J.P."/>
            <person name="McCowen C."/>
            <person name="Montmayeur A."/>
            <person name="Murphy C."/>
            <person name="Neiman D."/>
            <person name="Pearson M."/>
            <person name="Priest M."/>
            <person name="Roberts A."/>
            <person name="Saif S."/>
            <person name="Shea T."/>
            <person name="Sisk P."/>
            <person name="Stolte C."/>
            <person name="Sykes S."/>
            <person name="Wortman J."/>
            <person name="Nusbaum C."/>
            <person name="Birren B."/>
        </authorList>
    </citation>
    <scope>NUCLEOTIDE SEQUENCE [LARGE SCALE GENOMIC DNA]</scope>
    <source>
        <strain evidence="9 10">ATCC 51366</strain>
    </source>
</reference>
<dbReference type="Proteomes" id="UP000004191">
    <property type="component" value="Unassembled WGS sequence"/>
</dbReference>
<keyword evidence="4" id="KW-0808">Transferase</keyword>
<evidence type="ECO:0000256" key="6">
    <source>
        <dbReference type="ARBA" id="ARBA00022777"/>
    </source>
</evidence>
<keyword evidence="10" id="KW-1185">Reference proteome</keyword>
<dbReference type="RefSeq" id="WP_005398848.1">
    <property type="nucleotide sequence ID" value="NZ_JH601088.1"/>
</dbReference>
<accession>H3NPR1</accession>
<evidence type="ECO:0000256" key="4">
    <source>
        <dbReference type="ARBA" id="ARBA00022679"/>
    </source>
</evidence>
<dbReference type="STRING" id="883114.HMPREF9709_01333"/>
<dbReference type="AlphaFoldDB" id="H3NPR1"/>
<dbReference type="GO" id="GO:0009401">
    <property type="term" value="P:phosphoenolpyruvate-dependent sugar phosphotransferase system"/>
    <property type="evidence" value="ECO:0007669"/>
    <property type="project" value="UniProtKB-KW"/>
</dbReference>
<evidence type="ECO:0000259" key="8">
    <source>
        <dbReference type="PROSITE" id="PS51100"/>
    </source>
</evidence>
<evidence type="ECO:0000313" key="10">
    <source>
        <dbReference type="Proteomes" id="UP000004191"/>
    </source>
</evidence>
<keyword evidence="2" id="KW-0597">Phosphoprotein</keyword>
<dbReference type="GO" id="GO:0008982">
    <property type="term" value="F:protein-N(PI)-phosphohistidine-sugar phosphotransferase activity"/>
    <property type="evidence" value="ECO:0007669"/>
    <property type="project" value="InterPro"/>
</dbReference>
<dbReference type="SUPFAM" id="SSF52794">
    <property type="entry name" value="PTS system IIB component-like"/>
    <property type="match status" value="1"/>
</dbReference>
<feature type="domain" description="PTS EIIB type-3" evidence="8">
    <location>
        <begin position="1"/>
        <end position="104"/>
    </location>
</feature>